<dbReference type="PANTHER" id="PTHR45288">
    <property type="entry name" value="THIOREDOXIN FAMILY PROTEIN"/>
    <property type="match status" value="1"/>
</dbReference>
<dbReference type="Proteomes" id="UP000239757">
    <property type="component" value="Unassembled WGS sequence"/>
</dbReference>
<proteinExistence type="predicted"/>
<dbReference type="PANTHER" id="PTHR45288:SF1">
    <property type="entry name" value="THIOREDOXIN FAMILY PROTEIN"/>
    <property type="match status" value="1"/>
</dbReference>
<sequence length="83" mass="9234">MIARLGEGTSYTSSKLPPKPLGIREFEGSPFCRIVQEVLVELELLHNQHSCPQGSPKRRILYEKAGHFQVPYLEDPNTGGANV</sequence>
<evidence type="ECO:0000256" key="1">
    <source>
        <dbReference type="SAM" id="MobiDB-lite"/>
    </source>
</evidence>
<evidence type="ECO:0000259" key="2">
    <source>
        <dbReference type="Pfam" id="PF13417"/>
    </source>
</evidence>
<accession>A0A2P5VZ26</accession>
<dbReference type="GO" id="GO:0009507">
    <property type="term" value="C:chloroplast"/>
    <property type="evidence" value="ECO:0007669"/>
    <property type="project" value="TreeGrafter"/>
</dbReference>
<feature type="domain" description="GST N-terminal" evidence="2">
    <location>
        <begin position="25"/>
        <end position="77"/>
    </location>
</feature>
<evidence type="ECO:0000313" key="4">
    <source>
        <dbReference type="Proteomes" id="UP000239757"/>
    </source>
</evidence>
<organism evidence="3 4">
    <name type="scientific">Gossypium barbadense</name>
    <name type="common">Sea Island cotton</name>
    <name type="synonym">Hibiscus barbadensis</name>
    <dbReference type="NCBI Taxonomy" id="3634"/>
    <lineage>
        <taxon>Eukaryota</taxon>
        <taxon>Viridiplantae</taxon>
        <taxon>Streptophyta</taxon>
        <taxon>Embryophyta</taxon>
        <taxon>Tracheophyta</taxon>
        <taxon>Spermatophyta</taxon>
        <taxon>Magnoliopsida</taxon>
        <taxon>eudicotyledons</taxon>
        <taxon>Gunneridae</taxon>
        <taxon>Pentapetalae</taxon>
        <taxon>rosids</taxon>
        <taxon>malvids</taxon>
        <taxon>Malvales</taxon>
        <taxon>Malvaceae</taxon>
        <taxon>Malvoideae</taxon>
        <taxon>Gossypium</taxon>
    </lineage>
</organism>
<name>A0A2P5VZ26_GOSBA</name>
<protein>
    <recommendedName>
        <fullName evidence="2">GST N-terminal domain-containing protein</fullName>
    </recommendedName>
</protein>
<dbReference type="InterPro" id="IPR036249">
    <property type="entry name" value="Thioredoxin-like_sf"/>
</dbReference>
<feature type="region of interest" description="Disordered" evidence="1">
    <location>
        <begin position="1"/>
        <end position="21"/>
    </location>
</feature>
<gene>
    <name evidence="3" type="ORF">GOBAR_AA36613</name>
</gene>
<reference evidence="3 4" key="1">
    <citation type="submission" date="2015-01" db="EMBL/GenBank/DDBJ databases">
        <title>Genome of allotetraploid Gossypium barbadense reveals genomic plasticity and fiber elongation in cotton evolution.</title>
        <authorList>
            <person name="Chen X."/>
            <person name="Liu X."/>
            <person name="Zhao B."/>
            <person name="Zheng H."/>
            <person name="Hu Y."/>
            <person name="Lu G."/>
            <person name="Yang C."/>
            <person name="Chen J."/>
            <person name="Shan C."/>
            <person name="Zhang L."/>
            <person name="Zhou Y."/>
            <person name="Wang L."/>
            <person name="Guo W."/>
            <person name="Bai Y."/>
            <person name="Ruan J."/>
            <person name="Shangguan X."/>
            <person name="Mao Y."/>
            <person name="Jiang J."/>
            <person name="Zhu Y."/>
            <person name="Lei J."/>
            <person name="Kang H."/>
            <person name="Chen S."/>
            <person name="He X."/>
            <person name="Wang R."/>
            <person name="Wang Y."/>
            <person name="Chen J."/>
            <person name="Wang L."/>
            <person name="Yu S."/>
            <person name="Wang B."/>
            <person name="Wei J."/>
            <person name="Song S."/>
            <person name="Lu X."/>
            <person name="Gao Z."/>
            <person name="Gu W."/>
            <person name="Deng X."/>
            <person name="Ma D."/>
            <person name="Wang S."/>
            <person name="Liang W."/>
            <person name="Fang L."/>
            <person name="Cai C."/>
            <person name="Zhu X."/>
            <person name="Zhou B."/>
            <person name="Zhang Y."/>
            <person name="Chen Z."/>
            <person name="Xu S."/>
            <person name="Zhu R."/>
            <person name="Wang S."/>
            <person name="Zhang T."/>
            <person name="Zhao G."/>
        </authorList>
    </citation>
    <scope>NUCLEOTIDE SEQUENCE [LARGE SCALE GENOMIC DNA]</scope>
    <source>
        <strain evidence="4">cv. Xinhai21</strain>
        <tissue evidence="3">Leaf</tissue>
    </source>
</reference>
<dbReference type="EMBL" id="KZ670020">
    <property type="protein sequence ID" value="PPR84094.1"/>
    <property type="molecule type" value="Genomic_DNA"/>
</dbReference>
<dbReference type="Pfam" id="PF13417">
    <property type="entry name" value="GST_N_3"/>
    <property type="match status" value="1"/>
</dbReference>
<dbReference type="SUPFAM" id="SSF52833">
    <property type="entry name" value="Thioredoxin-like"/>
    <property type="match status" value="1"/>
</dbReference>
<evidence type="ECO:0000313" key="3">
    <source>
        <dbReference type="EMBL" id="PPR84094.1"/>
    </source>
</evidence>
<dbReference type="InterPro" id="IPR004045">
    <property type="entry name" value="Glutathione_S-Trfase_N"/>
</dbReference>
<dbReference type="OrthoDB" id="1701140at2759"/>
<dbReference type="AlphaFoldDB" id="A0A2P5VZ26"/>